<name>E3I857_RHOVT</name>
<dbReference type="OrthoDB" id="5365964at2"/>
<dbReference type="PIRSF" id="PIRSF030771">
    <property type="entry name" value="UCP030771"/>
    <property type="match status" value="1"/>
</dbReference>
<dbReference type="RefSeq" id="WP_013420358.1">
    <property type="nucleotide sequence ID" value="NC_014664.1"/>
</dbReference>
<dbReference type="eggNOG" id="COG5471">
    <property type="taxonomic scope" value="Bacteria"/>
</dbReference>
<evidence type="ECO:0000313" key="2">
    <source>
        <dbReference type="Proteomes" id="UP000001399"/>
    </source>
</evidence>
<accession>E3I857</accession>
<keyword evidence="2" id="KW-1185">Reference proteome</keyword>
<dbReference type="EMBL" id="CP002292">
    <property type="protein sequence ID" value="ADP71983.1"/>
    <property type="molecule type" value="Genomic_DNA"/>
</dbReference>
<gene>
    <name evidence="1" type="ordered locus">Rvan_2773</name>
</gene>
<protein>
    <recommendedName>
        <fullName evidence="3">RecA/RadA recombinase</fullName>
    </recommendedName>
</protein>
<evidence type="ECO:0000313" key="1">
    <source>
        <dbReference type="EMBL" id="ADP71983.1"/>
    </source>
</evidence>
<dbReference type="Pfam" id="PF09956">
    <property type="entry name" value="Phage_cement_2"/>
    <property type="match status" value="1"/>
</dbReference>
<dbReference type="HOGENOM" id="CLU_165535_1_0_5"/>
<dbReference type="Proteomes" id="UP000001399">
    <property type="component" value="Chromosome"/>
</dbReference>
<evidence type="ECO:0008006" key="3">
    <source>
        <dbReference type="Google" id="ProtNLM"/>
    </source>
</evidence>
<dbReference type="STRING" id="648757.Rvan_2773"/>
<organism evidence="1 2">
    <name type="scientific">Rhodomicrobium vannielii (strain ATCC 17100 / DSM 162 / LMG 4299 / NCIMB 10020 / ATH 3.1.1)</name>
    <dbReference type="NCBI Taxonomy" id="648757"/>
    <lineage>
        <taxon>Bacteria</taxon>
        <taxon>Pseudomonadati</taxon>
        <taxon>Pseudomonadota</taxon>
        <taxon>Alphaproteobacteria</taxon>
        <taxon>Hyphomicrobiales</taxon>
        <taxon>Hyphomicrobiaceae</taxon>
        <taxon>Rhodomicrobium</taxon>
    </lineage>
</organism>
<dbReference type="KEGG" id="rva:Rvan_2773"/>
<reference evidence="2" key="1">
    <citation type="journal article" date="2011" name="J. Bacteriol.">
        <title>Genome sequences of eight morphologically diverse alphaproteobacteria.</title>
        <authorList>
            <consortium name="US DOE Joint Genome Institute"/>
            <person name="Brown P.J."/>
            <person name="Kysela D.T."/>
            <person name="Buechlein A."/>
            <person name="Hemmerich C."/>
            <person name="Brun Y.V."/>
        </authorList>
    </citation>
    <scope>NUCLEOTIDE SEQUENCE [LARGE SCALE GENOMIC DNA]</scope>
    <source>
        <strain evidence="2">ATCC 17100 / ATH 3.1.1 / DSM 162 / LMG 4299</strain>
    </source>
</reference>
<sequence>MRNYIQPGVNLTLPAPADVTSGEVIVIGSLHGIAAADAASGVDFDLVTEGVFELPKVATDAFAVGDSAYYASATKLVTSTATGNTKIGVAVTAAPNPSGTVNVKLG</sequence>
<proteinExistence type="predicted"/>
<dbReference type="InterPro" id="IPR011231">
    <property type="entry name" value="Phage_VT1-Sakai_H0018"/>
</dbReference>
<dbReference type="AlphaFoldDB" id="E3I857"/>